<name>A0AA86SND5_9FABA</name>
<protein>
    <submittedName>
        <fullName evidence="1">Uncharacterized protein</fullName>
    </submittedName>
</protein>
<reference evidence="1" key="1">
    <citation type="submission" date="2023-10" db="EMBL/GenBank/DDBJ databases">
        <authorList>
            <person name="Domelevo Entfellner J.-B."/>
        </authorList>
    </citation>
    <scope>NUCLEOTIDE SEQUENCE</scope>
</reference>
<proteinExistence type="predicted"/>
<evidence type="ECO:0000313" key="2">
    <source>
        <dbReference type="Proteomes" id="UP001189624"/>
    </source>
</evidence>
<dbReference type="EMBL" id="OY731402">
    <property type="protein sequence ID" value="CAJ1957766.1"/>
    <property type="molecule type" value="Genomic_DNA"/>
</dbReference>
<feature type="non-terminal residue" evidence="1">
    <location>
        <position position="63"/>
    </location>
</feature>
<dbReference type="Proteomes" id="UP001189624">
    <property type="component" value="Chromosome 5"/>
</dbReference>
<feature type="non-terminal residue" evidence="1">
    <location>
        <position position="1"/>
    </location>
</feature>
<evidence type="ECO:0000313" key="1">
    <source>
        <dbReference type="EMBL" id="CAJ1957766.1"/>
    </source>
</evidence>
<accession>A0AA86SND5</accession>
<sequence>VKAQSKAAKLHSLGMLSHLELGLVSDAVSETSALFEAWEYRWTTMTKLELDDSVLFDPKRKTG</sequence>
<organism evidence="1 2">
    <name type="scientific">Sphenostylis stenocarpa</name>
    <dbReference type="NCBI Taxonomy" id="92480"/>
    <lineage>
        <taxon>Eukaryota</taxon>
        <taxon>Viridiplantae</taxon>
        <taxon>Streptophyta</taxon>
        <taxon>Embryophyta</taxon>
        <taxon>Tracheophyta</taxon>
        <taxon>Spermatophyta</taxon>
        <taxon>Magnoliopsida</taxon>
        <taxon>eudicotyledons</taxon>
        <taxon>Gunneridae</taxon>
        <taxon>Pentapetalae</taxon>
        <taxon>rosids</taxon>
        <taxon>fabids</taxon>
        <taxon>Fabales</taxon>
        <taxon>Fabaceae</taxon>
        <taxon>Papilionoideae</taxon>
        <taxon>50 kb inversion clade</taxon>
        <taxon>NPAAA clade</taxon>
        <taxon>indigoferoid/millettioid clade</taxon>
        <taxon>Phaseoleae</taxon>
        <taxon>Sphenostylis</taxon>
    </lineage>
</organism>
<dbReference type="AlphaFoldDB" id="A0AA86SND5"/>
<dbReference type="Gramene" id="rna-AYBTSS11_LOCUS17379">
    <property type="protein sequence ID" value="CAJ1957766.1"/>
    <property type="gene ID" value="gene-AYBTSS11_LOCUS17379"/>
</dbReference>
<keyword evidence="2" id="KW-1185">Reference proteome</keyword>
<gene>
    <name evidence="1" type="ORF">AYBTSS11_LOCUS17379</name>
</gene>